<feature type="compositionally biased region" description="Low complexity" evidence="4">
    <location>
        <begin position="5683"/>
        <end position="5702"/>
    </location>
</feature>
<feature type="compositionally biased region" description="Polar residues" evidence="4">
    <location>
        <begin position="5672"/>
        <end position="5682"/>
    </location>
</feature>
<dbReference type="SUPFAM" id="SSF81296">
    <property type="entry name" value="E set domains"/>
    <property type="match status" value="1"/>
</dbReference>
<dbReference type="InterPro" id="IPR002909">
    <property type="entry name" value="IPT_dom"/>
</dbReference>
<dbReference type="KEGG" id="gtt:GUITHDRAFT_104319"/>
<name>L1JPD3_GUITC</name>
<keyword evidence="2" id="KW-0732">Signal</keyword>
<dbReference type="Pfam" id="PF01833">
    <property type="entry name" value="TIG"/>
    <property type="match status" value="2"/>
</dbReference>
<dbReference type="PROSITE" id="PS50912">
    <property type="entry name" value="EAR"/>
    <property type="match status" value="1"/>
</dbReference>
<evidence type="ECO:0000256" key="3">
    <source>
        <dbReference type="ARBA" id="ARBA00022737"/>
    </source>
</evidence>
<organism evidence="6">
    <name type="scientific">Guillardia theta (strain CCMP2712)</name>
    <name type="common">Cryptophyte</name>
    <dbReference type="NCBI Taxonomy" id="905079"/>
    <lineage>
        <taxon>Eukaryota</taxon>
        <taxon>Cryptophyceae</taxon>
        <taxon>Pyrenomonadales</taxon>
        <taxon>Geminigeraceae</taxon>
        <taxon>Guillardia</taxon>
    </lineage>
</organism>
<dbReference type="GO" id="GO:0016020">
    <property type="term" value="C:membrane"/>
    <property type="evidence" value="ECO:0007669"/>
    <property type="project" value="InterPro"/>
</dbReference>
<dbReference type="GO" id="GO:0007156">
    <property type="term" value="P:homophilic cell adhesion via plasma membrane adhesion molecules"/>
    <property type="evidence" value="ECO:0007669"/>
    <property type="project" value="InterPro"/>
</dbReference>
<dbReference type="Gene3D" id="2.60.40.10">
    <property type="entry name" value="Immunoglobulins"/>
    <property type="match status" value="2"/>
</dbReference>
<protein>
    <recommendedName>
        <fullName evidence="5">Cadherin domain-containing protein</fullName>
    </recommendedName>
</protein>
<dbReference type="InterPro" id="IPR015943">
    <property type="entry name" value="WD40/YVTN_repeat-like_dom_sf"/>
</dbReference>
<accession>L1JPD3</accession>
<dbReference type="InterPro" id="IPR009039">
    <property type="entry name" value="EAR"/>
</dbReference>
<feature type="domain" description="Cadherin" evidence="5">
    <location>
        <begin position="1100"/>
        <end position="1185"/>
    </location>
</feature>
<dbReference type="SUPFAM" id="SSF50965">
    <property type="entry name" value="Galactose oxidase, central domain"/>
    <property type="match status" value="1"/>
</dbReference>
<dbReference type="Proteomes" id="UP000011087">
    <property type="component" value="Unassembled WGS sequence"/>
</dbReference>
<keyword evidence="8" id="KW-1185">Reference proteome</keyword>
<evidence type="ECO:0000256" key="1">
    <source>
        <dbReference type="ARBA" id="ARBA00004645"/>
    </source>
</evidence>
<reference evidence="6 8" key="1">
    <citation type="journal article" date="2012" name="Nature">
        <title>Algal genomes reveal evolutionary mosaicism and the fate of nucleomorphs.</title>
        <authorList>
            <consortium name="DOE Joint Genome Institute"/>
            <person name="Curtis B.A."/>
            <person name="Tanifuji G."/>
            <person name="Burki F."/>
            <person name="Gruber A."/>
            <person name="Irimia M."/>
            <person name="Maruyama S."/>
            <person name="Arias M.C."/>
            <person name="Ball S.G."/>
            <person name="Gile G.H."/>
            <person name="Hirakawa Y."/>
            <person name="Hopkins J.F."/>
            <person name="Kuo A."/>
            <person name="Rensing S.A."/>
            <person name="Schmutz J."/>
            <person name="Symeonidi A."/>
            <person name="Elias M."/>
            <person name="Eveleigh R.J."/>
            <person name="Herman E.K."/>
            <person name="Klute M.J."/>
            <person name="Nakayama T."/>
            <person name="Obornik M."/>
            <person name="Reyes-Prieto A."/>
            <person name="Armbrust E.V."/>
            <person name="Aves S.J."/>
            <person name="Beiko R.G."/>
            <person name="Coutinho P."/>
            <person name="Dacks J.B."/>
            <person name="Durnford D.G."/>
            <person name="Fast N.M."/>
            <person name="Green B.R."/>
            <person name="Grisdale C.J."/>
            <person name="Hempel F."/>
            <person name="Henrissat B."/>
            <person name="Hoppner M.P."/>
            <person name="Ishida K."/>
            <person name="Kim E."/>
            <person name="Koreny L."/>
            <person name="Kroth P.G."/>
            <person name="Liu Y."/>
            <person name="Malik S.B."/>
            <person name="Maier U.G."/>
            <person name="McRose D."/>
            <person name="Mock T."/>
            <person name="Neilson J.A."/>
            <person name="Onodera N.T."/>
            <person name="Poole A.M."/>
            <person name="Pritham E.J."/>
            <person name="Richards T.A."/>
            <person name="Rocap G."/>
            <person name="Roy S.W."/>
            <person name="Sarai C."/>
            <person name="Schaack S."/>
            <person name="Shirato S."/>
            <person name="Slamovits C.H."/>
            <person name="Spencer D.F."/>
            <person name="Suzuki S."/>
            <person name="Worden A.Z."/>
            <person name="Zauner S."/>
            <person name="Barry K."/>
            <person name="Bell C."/>
            <person name="Bharti A.K."/>
            <person name="Crow J.A."/>
            <person name="Grimwood J."/>
            <person name="Kramer R."/>
            <person name="Lindquist E."/>
            <person name="Lucas S."/>
            <person name="Salamov A."/>
            <person name="McFadden G.I."/>
            <person name="Lane C.E."/>
            <person name="Keeling P.J."/>
            <person name="Gray M.W."/>
            <person name="Grigoriev I.V."/>
            <person name="Archibald J.M."/>
        </authorList>
    </citation>
    <scope>NUCLEOTIDE SEQUENCE</scope>
    <source>
        <strain evidence="6 8">CCMP2712</strain>
    </source>
</reference>
<feature type="region of interest" description="Disordered" evidence="4">
    <location>
        <begin position="5672"/>
        <end position="5706"/>
    </location>
</feature>
<dbReference type="InterPro" id="IPR014756">
    <property type="entry name" value="Ig_E-set"/>
</dbReference>
<evidence type="ECO:0000259" key="5">
    <source>
        <dbReference type="PROSITE" id="PS50268"/>
    </source>
</evidence>
<sequence length="6899" mass="751523">MQSGACEGGAFDVKFSYQNNSMWNTCLSSLKIFVYAIWLPSTLKITKGSAVGGMVLDIKGLGFSSKYNYSCSFVYSEDINLIHSEVAEVQTISESLLEVVTPVWNYPARVVLIQLTMIDSTGTPFDIKSHDTRKGIFEIEEEIVAYQPSIVYSEEGASVMLQGAGLDFISQQVLPPFYKQTSDTNYLSVRKNVRYRLDAPGFSSWSCLVYNSSLMNCTIMSWKFEAQLVSFRVTKYWCDSSWNTPIEYNFEKDLLHSNLSLSIEFLPQIRRIEPTIGNAFGRTSITILGNGFENVESFCVFRDSGQAVIQNLTSIFVSSTEIDCSPTNEFADPAVKDVALSFELVSRGTSVQSVNELHFQASDINSAPTFSCQTLVISYSSLPHSYPFLYGISPNSSYAPNEQNQLLSFHIVDIPGFLLGSVSVQDSNLTFTTVDPEGGLIYLKIRIQDDGGNQNGGMNWTEKECKVYVLPKRSMLQNFEINQTMLTIDLVESEQDELYTYFGFITDIFYGVLQPYPDLSIQLISPEPDFQRAFRVSPKLEGGSLIFTTAAYANGDFILSVVIDQLPENSKNFTIAISSKNQAPEFVLVNDVFVFQQTLVNGTSFDQMFLSNISKGSRFDKYFEESQVLNFDWWPMSNEFPLENFTLYIPPDEPQTARIKFFIPPCVYGSFYVNVSLMDNGGSQFNGMSSVNFTVQVVVEAINTPPFFQLPALSLSVCEGSGSHEFPGFADAISKGVCAYEDLEQLISFLVWPVPGKEVGNLISEMSLNGSGVLSFNLSTSGFGRGEFYVMLVDDRMGGNNASIRRSFEIQVVSVHDPPTFMVSHSLVYDQPVEDSVLVFDNFFYNISNDVFGAPSPCLNQTFLFEFDPELPLAMYGDELLSRSSLGDCLRDLQVYGNGSLMLSASPVCFGEAAMKVNYVERTCFSCTNTSSVFNVTVRWVNKKPGFDVRDQTIDECVVCGELELEGAAVNITAGSVYEDRVQRVSFTVSLLEGESTLMSDDFESVSLDANGTLRVKLKSSRRGTANFSVSLRDDGGIERGGVNVSDVKLLQLVVLPVNNRPSFSLLPSLPVLEGSGCSNFTQVAFNISAGAGNEIDQLISFTVISIDPPSFLADQPCSCSSCPPFSIDPATGLARFQVLEHQVGNFTVEVQLVDSGGTERGGQNVSAPETIELVILPVNDQPTFAVENFDVYEQQELVHVSRRDVAINISVGISPDEVDQKFSFIVNLLSSTQDPLISDVSMLPNGTLLFLQYPRANGLATLSVIMEDNGGTANGGSNTSTLMYLNITVVPVNSQPTFELVNVSLWEGTEFSMIADVARNISAGAADEGQQLLTFQVEVMWSESVSFPDLPPAFLLHPNGTLASSLPPYRNGEVQLSVVLSDDGGTANGGVNRSVEHRLGVRIEPVNNAPYFEVANESWYEDSTEVHYLAFNISRGSPYGDEDWQNVTFHISFVEGAELFERLAVESDGRADYLLTANMFGVAMIELVLVDDGGTARNGQNTSLPRLVTITVLPVNDPPTFSLYPLNVLDYNFSSCTRGLPTIVMDMNAYVSPHPLVLEGFVQNISRGGWHEADQTLSFFLEPEASDLDLLAEPLRVWSNGTIVIEQRKDASGCLTFSLRAVDSGMGSNTSAAARFNLLMVQSEGKVKFQRSPSAPYDEASLLQSISQSLHYPAWLLSLTTGSGLASGTVTLRSDLPDYLFFEFLTSSPISISGIQLLYSELVVQQIDSEQELYHAVLLHDTVGALEDSSLQTFHLLTNITLRGNLRKLIPGLLQTAEYTVQSSESCLQDCFEVEPHVEVPPCSFNQTCDAFLSFRPSANSYCVCRLLVSLVGSSYSHNVTVVVDPLNDAPTFEFQQDVVTVYETHQPAGELIVIEGLAKNISAGPKEDQDQKLTFVLTPLDVVGPLCYGGQLMDCDCWPCPTNVSATAQLPPSWLILQEPELDAVSGNLSFILAPDAIGFVLYRVDLLDSGPTGVNQSNVSISLNLTINVTRSNQPPSFQLTLAEVTMLESCQSAISAGDCEGLQFTLQGFAVNISQGPANEQRQTVSFLLVLQSYQVPFQQGQNWVNASSSPAAADGWGQLLSEAINVDSNGTLRASLLPQHHGKLVYDISLLDSGLSGGRESNRSPSSRFVFHVISVNDAPSFSLDPLFSALDWDSLCSNSSSSHLQLMFCVDISSQERSLEPQCHELDHFVNDVTGNLSLYSSSYNVSSASCSSKDLAGAVLNGTCEGGDFRNVSLLTSISFLVRVPTKRAAIQQVQERVQQVQERVQHVITSVFASSAVNSSLKVSFEDNVTQCSQSVNKSNAAIFRSSFQLHFLPSSPLKAHPCLFACMPHDQPVLLDLECSRFCLESTVTTHLLAELKFDVFVIDFLTRFDSDRPVSVSINVSAGPGDWLPSGSSVYFQYPRVHCSGLTLMIHNLVDNVTAGGWGEENQSLWFSLERFAGPDMGRPSIRFPFGETNKHTVFIFELNDLAYGTASYNVTLHDSGSEMYGGRNRETSKTPLQVSRLVGNFRPTFALVADQLEVMQDSSCVENPIDGRCYARCQYSHSLCSSGPRAGARCGANSDCPGACEEGVYYNGSNTCVTGCMCSVFGDVACEDIGVCSCSTPNNGALCLADGECTGGGKCRGRGECRLEGDNRSCTTAADCLSGGTCENEFLSELLHVKLGVAVNISAGSLLEQSCDQQLRAHPDQFECRTQQVSFLLVPDNETDASSLFAQLPTMDSNGTLSFRLSPNKHGVVQFTVLLQDDSMAQGTNISLPRPLTILVARRAAFDVQDVVLFEGSSQSAAQVASNIRTQHLLTTNGTLTYSYSFSLQMSHPQLFLSSPPPSVDTNGVLHFALRPFEYGTSTIRITLADLSYPAISSFTVSHDINFTVSHVNSPPTFSLLFDRLVLPPGLLTLQEFELATNISAGPNEDCSVSSKFCEVQALSFVVTEVSNPVLFRRLPSVDARSGKLVFQLRSDQSGSSTMNLTLVDDGMLNDIVSYCNQTLNVSAEQLAACEVTNGKYAGVNKTTKSLVIILETPQPFSVARVMYNIFEPSANLSSISCPSLLEYSQGYFNISLQDTKRIISSIGSSLVPSSPCELVPGVRASSYSSSKNESILLMSYLGERQISSYATLLRQGTFLDSSFSAFVARESSSVPLLATNGSNTSSLTSNQTASNETNMSFVLNPSDFIFYQRAQDKVLSTRGLEYSMELVFSSDEMYAYSPEAVSDTLSVWSVSTTPGMELSFLTRRAHDEERVRFKSTDVERVFDYTPDQVYTPDLCVLQSFPQLQGQSDDPSLFGVGNGCVERSFLSRSLASSLPIDYAADAELIGYWDFTEQSMRGNQSVSSYREGEICQQGSCTFTLSDGMSLACEADVGCTFRRKSYVLPTCLEPSLDLEIFPSTFQNLASSSKLSSLLLMGPTCRVYPDNLEWLAGSENYGLLNVIANNGEVEAVQFDGVLNSGLFLTNDIRSVTSTNYVDSALPTHAFSVEAWVTVDKPVAPSGSQSLGTIFAAASGDRNNEAGSCNKGWMLSYEVLATNQISFYLDVATEKLGAVNGLFRRVAVNLLSSFFSPTECKCIYGTWFHIVAIYDGFNLKLFVTAKDLGTRNSTAAACDVPPCGAIYYPYYHPQDPTVCYASGPVPVTIGNYTNTFKPIPFQSYNHVGMIKMLTLWKGALSTSQVSLRFNRFLKLADSPSQPSRYWGKVPGISPSMDFVDAEVAGQETSPMISLKGVFESTLRYKCRFTTTVPVEGPGGSFQTRYAETMGYAISTGSKLGFVFGEPYGNSYTLKCPTPTWSYGNKETILSVWEESNVLTSLTWRPLWQKVCLTTFCGYKKFYLRYSQASATNLPGWSFALRSLTSPPLPNAVPCAFNDTAGSVPINAFLAHSAGGSITSFFFIAASSVWAFSEAFQVPQGDGPVDTVIIEDGGKGFVDGWLTMKSNDLLFPDFSAQFSVDASNAISQVTVRESGPRLRNNLVKLLVTYGEGCATSSSVAECRSVRQQGTVTYLERRVNATMYNCTANGKVYTAGKGFGFVASYITNGTEIVSTSFMSVSDHGTNVPDQVELFVSDHGCRCVQNGNQTDANGYPNVTGCLIAHVAGGEKLTTMTKKGMKRMSRVVPKLWGVKGLQDCLQVSGCLPDPLGDAYGGSSAIQALTDLSSGTRILILGNFPLGERQSDYLTIWNVFDLLQPPAPVQKVQTPGTMGISLLSVPPFSAPRAAAVANFLGQSSIYRWLGPSPVLFYEMADPGLNFPPHGLVRSLTDGLPDQIVGNFSASGPLTSLNFFPDRPLFPGTTLSFVYGDDCADEGAGCRKKNVVGSVGIISLTKPQLIANCTAQDVLTGGGGFKAYILNASGVLEIRFRAASDRGTNITGCNGKTSFNECLDFSFVSPASVSLFPQDERPLSISLVDILDAGVGYIPGTLRATSLADIGQGFSADFDTTDGRLSEVKVQSAGQNYLPGSSLEIFYGPGCALKDDACNETAMTGTVTLVEQDWEGSGTLTCQRDGFVTATHPTGEGFRAELFVDGTGRVSFWFRLASSHGSNYSLSPSAPLPLLSPHSNCTCRSNIDQLLLNITHCVRLVVATGARVVGRKQEAMRSLYCHGADHSACPGLTETVDTTIAMTTSRLWPVDTLRPYQLDTKGAVAVDSITLQNFSLVAFASYYDRDMSTYAVPSRLFAVRDKAGDRLLDAEVFEYQQFPTVAATNVLFVRQTCILLMFTQYFEDTLVYQLTNLDLSMRSRFLLLQSLHTRSATSLSSFEATGTFFLLVTQDEALYNSSMFRWNGSSLNGVQTLQTLNKDSSSGQFLPSSYVNDASTWTTNGTRWVLLGAHRNLTQNSSVWSRKPVFSNLYRMQTEFRVNMLHPVDMEMSNDGRFIYVASYSSQTLMCFRRNPSDGNLFADAACSYGPHRSDYVPLGALTSLALTKDSSKLLATSASEHALYVFCIDTLNGELTLHQIVSMRCYDLMSSIDIVDSAITDSFLQTVRDQMVLDGRLVDALRGAAMVAVSGQTAVVAAAIDHALSVFFLPLGCSPIQYVDRIREGERSLSGFQQPMSNSSNTLPWSRDASPRMFDLHDSSMNFTRMTREFRVNGELMLAVVVGSDSSDIMQPGSVEIYKWDIQVEQFVFLQDLTHLSHPTDVVFFTVPTRGQQVDSSLLAVADLRPDLRSAYDAAGGINVYLWDVQEQMFVFFQVVDTKLLPQSSLYDGNNFKVVHTCPTCEPAAAISSQEYPPCYASSDSRPWAWMYDFEVLPNQSFTCNSTVLNMRLSTFTIDGIPFLAAAFLRPQHLPVGSEWLSAVFRWNNDGRRSLESGKTVDMLGFDFFQPIATSSASAVLHLNVSAPSGTLRHLIVYGNSYQDDNQRTDGLSSVWEWFQQDWNPFLREKAGLFRLVHRLPVTGVTDITSCTVQGPTGSLLLVGFASVQSASSAQSSPLYRWEQDQLVEFQALPEASSSLVCFHQRGDVYLALAHVPPAYSEDEGSSFVHVLQWDKATSKFSALMSITDDQYRGLFGSDVPSSERRIHEAHLKVPAGLLLSATIVQPSPALSLMCLSSLTTGLVMYEFDFSTLKGLQGVSVVNIDNQGNVFAVSPTARTLVHVKVQDVLDSSSRVVSNLTWVQTWSEQPLQLSRLNASVSEGIVGLAGAVRMELSDTQCYEEIVTDQLQMETWRIVLNSTNGTNVTNATSFNGTVDSNSTSNSSSSQLNSTSNSSLPCNETLENCSSPTARRLLQSTVMDLVNYTKERLVTTCFRSLLVRSRPPRFNLPCGTIPPLSVVHELVPPICRSSSFSASFLGDQNAIATSPPAIDKDGKLSFNVKSSWGGEQTLAISSDSSNITQTAQLTLLSANFKPMFQLMDVVVNEDAGLKVVDFASGVRWMQSPKVAQWQLMQNITCSIVGVTRPATDVFAQLPTFITLKRPDGRYYGVTSFQWSPNVYGECSVQIQLVIDDDNIPAEFRESHPASFILRSLPVNDPPSYILQQSSFSILQGQPFDQHVLSCLSWYPDDIPQACSVPNMCLGSLNTCFNKVLSSGLTHPSSNSLGPGGYQAGPFCNLTKEKEGFTCWYRMEMANVTRCRTEMMGVGNTTVAVEVCEEDRGVVKSFYYDNGFLHVDFDPGSFGSFVLTFNIVDNGGRARGGLDTATFSFRVQIGQVVAKPEVVVQPPAITTPVVIEQNVSVPPVVLPPLADLAESYLIVDEVAAALVHNYTGFFQFADGGLDQQTANVLTVVVTSVTRKELFLSDSSPTSSSCTGCPVIALQGLSGSLTFVLAPYQYGVSSVTFLLRSQNRFDASKSAEASHSLDIIVLPVNNPPSAAVSPLVAVLSDRQDLVVDEVFTNISVGPANELWQNLTFVIANLHYTPLLLGSLPHITPEGSLHLNLSQNHQGTLNMSIVLADSGGTQRGGRNESAAVDMRLKVFGMPLVTSIFPCVGRSSQGWTMTIIGNNFLDSLPADAAPYVNFEDRQALVYVGRELCLDLRIASSSMITCIAPNGSMPGRMPVTVSLPSFSSSNPLGVVIYRGEGRSFTYSEGVVHADLMFGGSFLEASANHTMTLLALGPGLSPPAASCNSSHTFCPAAEREVSASNLLGQRGVVRALEFFQGKVMYGGTFRSESRQTSYLVMWDGVRHFPVGGGLNGPVYSLSKYKNGIAAGGAFSRIFRQQTSVSDGLQSGGLGFWNGTSWSLIGGRAVNGVVFCSVTVGDNLYVGGRFNSIGDTTMQNIAVFDGLGWSAIGGGLQAAEVNDMSYSADVGLVVVGTIYRSGDTILSNVVRWDFTAGKWLSLGEFDQTVRAGKCKGVVTDGNNIYIGGDFQRAGNLKILSMAKTVIQGGVFMGWKELAAAVEGNVHSMLYSGGFLYVGGDMKSVTDGEGKKSVQGLMRRRMDMRELVDTVWQPLRGAESFMPATISSISRVE</sequence>
<dbReference type="EnsemblProtists" id="EKX49923">
    <property type="protein sequence ID" value="EKX49923"/>
    <property type="gene ID" value="GUITHDRAFT_104319"/>
</dbReference>
<evidence type="ECO:0000313" key="7">
    <source>
        <dbReference type="EnsemblProtists" id="EKX49923"/>
    </source>
</evidence>
<dbReference type="InterPro" id="IPR011043">
    <property type="entry name" value="Gal_Oxase/kelch_b-propeller"/>
</dbReference>
<dbReference type="PROSITE" id="PS50268">
    <property type="entry name" value="CADHERIN_2"/>
    <property type="match status" value="1"/>
</dbReference>
<dbReference type="SUPFAM" id="SSF75011">
    <property type="entry name" value="3-carboxy-cis,cis-mucoante lactonizing enzyme"/>
    <property type="match status" value="1"/>
</dbReference>
<reference evidence="8" key="2">
    <citation type="submission" date="2012-11" db="EMBL/GenBank/DDBJ databases">
        <authorList>
            <person name="Kuo A."/>
            <person name="Curtis B.A."/>
            <person name="Tanifuji G."/>
            <person name="Burki F."/>
            <person name="Gruber A."/>
            <person name="Irimia M."/>
            <person name="Maruyama S."/>
            <person name="Arias M.C."/>
            <person name="Ball S.G."/>
            <person name="Gile G.H."/>
            <person name="Hirakawa Y."/>
            <person name="Hopkins J.F."/>
            <person name="Rensing S.A."/>
            <person name="Schmutz J."/>
            <person name="Symeonidi A."/>
            <person name="Elias M."/>
            <person name="Eveleigh R.J."/>
            <person name="Herman E.K."/>
            <person name="Klute M.J."/>
            <person name="Nakayama T."/>
            <person name="Obornik M."/>
            <person name="Reyes-Prieto A."/>
            <person name="Armbrust E.V."/>
            <person name="Aves S.J."/>
            <person name="Beiko R.G."/>
            <person name="Coutinho P."/>
            <person name="Dacks J.B."/>
            <person name="Durnford D.G."/>
            <person name="Fast N.M."/>
            <person name="Green B.R."/>
            <person name="Grisdale C."/>
            <person name="Hempe F."/>
            <person name="Henrissat B."/>
            <person name="Hoppner M.P."/>
            <person name="Ishida K.-I."/>
            <person name="Kim E."/>
            <person name="Koreny L."/>
            <person name="Kroth P.G."/>
            <person name="Liu Y."/>
            <person name="Malik S.-B."/>
            <person name="Maier U.G."/>
            <person name="McRose D."/>
            <person name="Mock T."/>
            <person name="Neilson J.A."/>
            <person name="Onodera N.T."/>
            <person name="Poole A.M."/>
            <person name="Pritham E.J."/>
            <person name="Richards T.A."/>
            <person name="Rocap G."/>
            <person name="Roy S.W."/>
            <person name="Sarai C."/>
            <person name="Schaack S."/>
            <person name="Shirato S."/>
            <person name="Slamovits C.H."/>
            <person name="Spencer D.F."/>
            <person name="Suzuki S."/>
            <person name="Worden A.Z."/>
            <person name="Zauner S."/>
            <person name="Barry K."/>
            <person name="Bell C."/>
            <person name="Bharti A.K."/>
            <person name="Crow J.A."/>
            <person name="Grimwood J."/>
            <person name="Kramer R."/>
            <person name="Lindquist E."/>
            <person name="Lucas S."/>
            <person name="Salamov A."/>
            <person name="McFadden G.I."/>
            <person name="Lane C.E."/>
            <person name="Keeling P.J."/>
            <person name="Gray M.W."/>
            <person name="Grigoriev I.V."/>
            <person name="Archibald J.M."/>
        </authorList>
    </citation>
    <scope>NUCLEOTIDE SEQUENCE</scope>
    <source>
        <strain evidence="8">CCMP2712</strain>
    </source>
</reference>
<evidence type="ECO:0000313" key="8">
    <source>
        <dbReference type="Proteomes" id="UP000011087"/>
    </source>
</evidence>
<keyword evidence="3" id="KW-0677">Repeat</keyword>
<dbReference type="InterPro" id="IPR013320">
    <property type="entry name" value="ConA-like_dom_sf"/>
</dbReference>
<proteinExistence type="predicted"/>
<dbReference type="InterPro" id="IPR002126">
    <property type="entry name" value="Cadherin-like_dom"/>
</dbReference>
<comment type="subcellular location">
    <subcellularLocation>
        <location evidence="1">Cell projection</location>
        <location evidence="1">Stereocilium</location>
    </subcellularLocation>
</comment>
<dbReference type="Gene3D" id="2.130.10.10">
    <property type="entry name" value="YVTN repeat-like/Quinoprotein amine dehydrogenase"/>
    <property type="match status" value="1"/>
</dbReference>
<dbReference type="GeneID" id="17306606"/>
<gene>
    <name evidence="6" type="ORF">GUITHDRAFT_104319</name>
</gene>
<dbReference type="RefSeq" id="XP_005836903.1">
    <property type="nucleotide sequence ID" value="XM_005836846.1"/>
</dbReference>
<evidence type="ECO:0000313" key="6">
    <source>
        <dbReference type="EMBL" id="EKX49923.1"/>
    </source>
</evidence>
<dbReference type="PaxDb" id="55529-EKX49923"/>
<reference evidence="7" key="3">
    <citation type="submission" date="2015-06" db="UniProtKB">
        <authorList>
            <consortium name="EnsemblProtists"/>
        </authorList>
    </citation>
    <scope>IDENTIFICATION</scope>
</reference>
<evidence type="ECO:0000256" key="2">
    <source>
        <dbReference type="ARBA" id="ARBA00022729"/>
    </source>
</evidence>
<dbReference type="HOGENOM" id="CLU_222888_0_0_1"/>
<evidence type="ECO:0000256" key="4">
    <source>
        <dbReference type="SAM" id="MobiDB-lite"/>
    </source>
</evidence>
<dbReference type="EMBL" id="JH992980">
    <property type="protein sequence ID" value="EKX49923.1"/>
    <property type="molecule type" value="Genomic_DNA"/>
</dbReference>
<dbReference type="InterPro" id="IPR013783">
    <property type="entry name" value="Ig-like_fold"/>
</dbReference>
<dbReference type="GO" id="GO:0005509">
    <property type="term" value="F:calcium ion binding"/>
    <property type="evidence" value="ECO:0007669"/>
    <property type="project" value="InterPro"/>
</dbReference>
<dbReference type="OrthoDB" id="2503993at2759"/>
<dbReference type="SUPFAM" id="SSF49899">
    <property type="entry name" value="Concanavalin A-like lectins/glucanases"/>
    <property type="match status" value="1"/>
</dbReference>
<dbReference type="Gene3D" id="2.60.120.200">
    <property type="match status" value="1"/>
</dbReference>